<keyword evidence="2" id="KW-1185">Reference proteome</keyword>
<dbReference type="GO" id="GO:0003824">
    <property type="term" value="F:catalytic activity"/>
    <property type="evidence" value="ECO:0007669"/>
    <property type="project" value="InterPro"/>
</dbReference>
<dbReference type="Proteomes" id="UP000042958">
    <property type="component" value="Unassembled WGS sequence"/>
</dbReference>
<gene>
    <name evidence="1" type="ORF">PMG11_01930</name>
</gene>
<accession>A0A0F7TIG8</accession>
<dbReference type="AlphaFoldDB" id="A0A0F7TIG8"/>
<dbReference type="OrthoDB" id="1577640at2759"/>
<dbReference type="EMBL" id="CDHK01000002">
    <property type="protein sequence ID" value="CEJ55687.1"/>
    <property type="molecule type" value="Genomic_DNA"/>
</dbReference>
<dbReference type="InterPro" id="IPR035994">
    <property type="entry name" value="Nucleoside_phosphorylase_sf"/>
</dbReference>
<evidence type="ECO:0008006" key="3">
    <source>
        <dbReference type="Google" id="ProtNLM"/>
    </source>
</evidence>
<evidence type="ECO:0000313" key="2">
    <source>
        <dbReference type="Proteomes" id="UP000042958"/>
    </source>
</evidence>
<dbReference type="PANTHER" id="PTHR46082:SF11">
    <property type="entry name" value="AAA+ ATPASE DOMAIN-CONTAINING PROTEIN-RELATED"/>
    <property type="match status" value="1"/>
</dbReference>
<sequence length="160" mass="17771">MGSEYNYGAIAGIQVGVNHGTITAELRAPKRHKTFHRDRSPTLRHDEYTVAWFCTLHIEMAAAQAILDDIHRPLPIHADDTNIYVLGSIKQHQVFITCLPTKEHYGPNTAAIVITNMKRTFPGVRVNLTVGIGGGVPSKCNVFLRDVVVGTRVMHRVSFD</sequence>
<dbReference type="STRING" id="104259.A0A0F7TIG8"/>
<dbReference type="GO" id="GO:0009116">
    <property type="term" value="P:nucleoside metabolic process"/>
    <property type="evidence" value="ECO:0007669"/>
    <property type="project" value="InterPro"/>
</dbReference>
<dbReference type="SUPFAM" id="SSF53167">
    <property type="entry name" value="Purine and uridine phosphorylases"/>
    <property type="match status" value="1"/>
</dbReference>
<organism evidence="1 2">
    <name type="scientific">Penicillium brasilianum</name>
    <dbReference type="NCBI Taxonomy" id="104259"/>
    <lineage>
        <taxon>Eukaryota</taxon>
        <taxon>Fungi</taxon>
        <taxon>Dikarya</taxon>
        <taxon>Ascomycota</taxon>
        <taxon>Pezizomycotina</taxon>
        <taxon>Eurotiomycetes</taxon>
        <taxon>Eurotiomycetidae</taxon>
        <taxon>Eurotiales</taxon>
        <taxon>Aspergillaceae</taxon>
        <taxon>Penicillium</taxon>
    </lineage>
</organism>
<name>A0A0F7TIG8_PENBI</name>
<reference evidence="1" key="1">
    <citation type="submission" date="2014-11" db="EMBL/GenBank/DDBJ databases">
        <authorList>
            <person name="Zhu J."/>
            <person name="Qi W."/>
            <person name="Song R."/>
        </authorList>
    </citation>
    <scope>NUCLEOTIDE SEQUENCE [LARGE SCALE GENOMIC DNA]</scope>
</reference>
<protein>
    <recommendedName>
        <fullName evidence="3">Nucleoside phosphorylase domain-containing protein</fullName>
    </recommendedName>
</protein>
<dbReference type="PANTHER" id="PTHR46082">
    <property type="entry name" value="ATP/GTP-BINDING PROTEIN-RELATED"/>
    <property type="match status" value="1"/>
</dbReference>
<evidence type="ECO:0000313" key="1">
    <source>
        <dbReference type="EMBL" id="CEJ55687.1"/>
    </source>
</evidence>
<proteinExistence type="predicted"/>
<dbReference type="Gene3D" id="3.40.50.1580">
    <property type="entry name" value="Nucleoside phosphorylase domain"/>
    <property type="match status" value="1"/>
</dbReference>
<dbReference type="InterPro" id="IPR053137">
    <property type="entry name" value="NLR-like"/>
</dbReference>